<dbReference type="InterPro" id="IPR007833">
    <property type="entry name" value="Capsule_polysaccharide_synth"/>
</dbReference>
<dbReference type="RefSeq" id="WP_160618219.1">
    <property type="nucleotide sequence ID" value="NZ_CP047652.1"/>
</dbReference>
<protein>
    <recommendedName>
        <fullName evidence="3">Capsular polysaccharide biosynthesis protein</fullName>
    </recommendedName>
</protein>
<evidence type="ECO:0000313" key="1">
    <source>
        <dbReference type="EMBL" id="QHI95141.1"/>
    </source>
</evidence>
<dbReference type="GO" id="GO:0015774">
    <property type="term" value="P:polysaccharide transport"/>
    <property type="evidence" value="ECO:0007669"/>
    <property type="project" value="InterPro"/>
</dbReference>
<reference evidence="1 2" key="1">
    <citation type="submission" date="2020-01" db="EMBL/GenBank/DDBJ databases">
        <title>Genome sequencing of strain KACC 21507.</title>
        <authorList>
            <person name="Heo J."/>
            <person name="Kim S.-J."/>
            <person name="Kim J.-S."/>
            <person name="Hong S.-B."/>
            <person name="Kwon S.-W."/>
        </authorList>
    </citation>
    <scope>NUCLEOTIDE SEQUENCE [LARGE SCALE GENOMIC DNA]</scope>
    <source>
        <strain evidence="1 2">KACC 21507</strain>
    </source>
</reference>
<keyword evidence="2" id="KW-1185">Reference proteome</keyword>
<name>A0A6P1NJV1_9PROT</name>
<accession>A0A6P1NJV1</accession>
<dbReference type="GO" id="GO:0000271">
    <property type="term" value="P:polysaccharide biosynthetic process"/>
    <property type="evidence" value="ECO:0007669"/>
    <property type="project" value="InterPro"/>
</dbReference>
<dbReference type="CDD" id="cd16439">
    <property type="entry name" value="beta_Kdo_transferase_KpsC_2"/>
    <property type="match status" value="1"/>
</dbReference>
<dbReference type="KEGG" id="bomb:GT348_01525"/>
<dbReference type="AlphaFoldDB" id="A0A6P1NJV1"/>
<organism evidence="1 2">
    <name type="scientific">Aristophania vespae</name>
    <dbReference type="NCBI Taxonomy" id="2697033"/>
    <lineage>
        <taxon>Bacteria</taxon>
        <taxon>Pseudomonadati</taxon>
        <taxon>Pseudomonadota</taxon>
        <taxon>Alphaproteobacteria</taxon>
        <taxon>Acetobacterales</taxon>
        <taxon>Acetobacteraceae</taxon>
        <taxon>Aristophania</taxon>
    </lineage>
</organism>
<gene>
    <name evidence="1" type="ORF">GT348_01525</name>
</gene>
<sequence>MSFRLFTSQTTSLQMPNFWQKALHPISDSFSYIKFLYPRNSTDIEAEAYAKALAKNLRHHRVGGKFWLPDINLNNRAHLVLLPPSLKKARLFWEKTHNSHPVPLCEWRVLFPARKHIKNPRKWNEFAQELSQTDIDVIKNPINPHALLEASEEIWCTKINELAILANIWERPVHLLKKNNFNIVPPTSLYALLGAEKLFQRPHENRPISALDAVETLILAKERLNFNDQISCCLGMSWWKRRRIAEFFRHRDGKPPRFFNRKKTALRYAKHQGGALAVWASKLTATLEKEASLAGVKLLRVEDGFIRSLGLGSGFLPPCSIIVDSRGQYVDPSRPSDLEHLLATTQVSPALHKRAQTLMSKLIDKHISKYAAGHLQHNSFTRPENKVVILVPGQVAGDLSVKLGGGRITDNFALLKEVRQHNPNAYIIYRPHPDVEAGHRPGAIPDKSVLNYADLVHRGGSMSVLLENIDEVHTLTSLTGFEALLRGRKVTTYGAPFYAGWGLTTHFGPDLPRRGRTLSLAELVAITLILYPLYAEPRSGLPCSPEQLIDYLGNPTLWRPSFVMRLRYAQGRLRRCITQYISSQAIPAFLNLFQRKNHSRD</sequence>
<evidence type="ECO:0000313" key="2">
    <source>
        <dbReference type="Proteomes" id="UP000463975"/>
    </source>
</evidence>
<dbReference type="Pfam" id="PF05159">
    <property type="entry name" value="Capsule_synth"/>
    <property type="match status" value="1"/>
</dbReference>
<dbReference type="Proteomes" id="UP000463975">
    <property type="component" value="Chromosome"/>
</dbReference>
<evidence type="ECO:0008006" key="3">
    <source>
        <dbReference type="Google" id="ProtNLM"/>
    </source>
</evidence>
<proteinExistence type="predicted"/>
<dbReference type="EMBL" id="CP047652">
    <property type="protein sequence ID" value="QHI95141.1"/>
    <property type="molecule type" value="Genomic_DNA"/>
</dbReference>